<organism evidence="1 2">
    <name type="scientific">Methylocystis echinoides</name>
    <dbReference type="NCBI Taxonomy" id="29468"/>
    <lineage>
        <taxon>Bacteria</taxon>
        <taxon>Pseudomonadati</taxon>
        <taxon>Pseudomonadota</taxon>
        <taxon>Alphaproteobacteria</taxon>
        <taxon>Hyphomicrobiales</taxon>
        <taxon>Methylocystaceae</taxon>
        <taxon>Methylocystis</taxon>
    </lineage>
</organism>
<dbReference type="AlphaFoldDB" id="A0A9W6LR95"/>
<gene>
    <name evidence="1" type="ORF">LMG27198_11730</name>
</gene>
<evidence type="ECO:0000313" key="1">
    <source>
        <dbReference type="EMBL" id="GLI92181.1"/>
    </source>
</evidence>
<evidence type="ECO:0008006" key="3">
    <source>
        <dbReference type="Google" id="ProtNLM"/>
    </source>
</evidence>
<dbReference type="InterPro" id="IPR021252">
    <property type="entry name" value="DUF2794"/>
</dbReference>
<accession>A0A9W6LR95</accession>
<reference evidence="1" key="1">
    <citation type="journal article" date="2023" name="Int. J. Syst. Evol. Microbiol.">
        <title>Methylocystis iwaonis sp. nov., a type II methane-oxidizing bacterium from surface soil of a rice paddy field in Japan, and emended description of the genus Methylocystis (ex Whittenbury et al. 1970) Bowman et al. 1993.</title>
        <authorList>
            <person name="Kaise H."/>
            <person name="Sawadogo J.B."/>
            <person name="Alam M.S."/>
            <person name="Ueno C."/>
            <person name="Dianou D."/>
            <person name="Shinjo R."/>
            <person name="Asakawa S."/>
        </authorList>
    </citation>
    <scope>NUCLEOTIDE SEQUENCE</scope>
    <source>
        <strain evidence="1">LMG27198</strain>
    </source>
</reference>
<dbReference type="Proteomes" id="UP001144323">
    <property type="component" value="Unassembled WGS sequence"/>
</dbReference>
<dbReference type="Pfam" id="PF10984">
    <property type="entry name" value="DUF2794"/>
    <property type="match status" value="1"/>
</dbReference>
<evidence type="ECO:0000313" key="2">
    <source>
        <dbReference type="Proteomes" id="UP001144323"/>
    </source>
</evidence>
<protein>
    <recommendedName>
        <fullName evidence="3">DUF2794 domain-containing protein</fullName>
    </recommendedName>
</protein>
<name>A0A9W6LR95_9HYPH</name>
<keyword evidence="2" id="KW-1185">Reference proteome</keyword>
<comment type="caution">
    <text evidence="1">The sequence shown here is derived from an EMBL/GenBank/DDBJ whole genome shotgun (WGS) entry which is preliminary data.</text>
</comment>
<dbReference type="EMBL" id="BSEC01000001">
    <property type="protein sequence ID" value="GLI92181.1"/>
    <property type="molecule type" value="Genomic_DNA"/>
</dbReference>
<dbReference type="RefSeq" id="WP_281801239.1">
    <property type="nucleotide sequence ID" value="NZ_BSEC01000001.1"/>
</dbReference>
<sequence length="138" mass="14935">MAESETTEPSHSRPHLVVVAGSGGARQGESAGAASRVGAQVSFDRRELNLLFNLYGAKVAAGEWRDYALDFTPTLAVFSIFRRTSEAPLYRIEKNPDLARKQGAYAVVAASGLILKRGHDLARVLRVLDRGLRLVGAE</sequence>
<proteinExistence type="predicted"/>